<gene>
    <name evidence="2" type="ORF">C943_00838</name>
</gene>
<dbReference type="OrthoDB" id="837649at2"/>
<comment type="caution">
    <text evidence="2">The sequence shown here is derived from an EMBL/GenBank/DDBJ whole genome shotgun (WGS) entry which is preliminary data.</text>
</comment>
<evidence type="ECO:0000313" key="3">
    <source>
        <dbReference type="Proteomes" id="UP000010953"/>
    </source>
</evidence>
<dbReference type="PROSITE" id="PS51257">
    <property type="entry name" value="PROKAR_LIPOPROTEIN"/>
    <property type="match status" value="1"/>
</dbReference>
<feature type="domain" description="DUF6438" evidence="1">
    <location>
        <begin position="123"/>
        <end position="226"/>
    </location>
</feature>
<proteinExistence type="predicted"/>
<evidence type="ECO:0000313" key="2">
    <source>
        <dbReference type="EMBL" id="EMS32832.1"/>
    </source>
</evidence>
<organism evidence="2 3">
    <name type="scientific">Mariniradius saccharolyticus AK6</name>
    <dbReference type="NCBI Taxonomy" id="1239962"/>
    <lineage>
        <taxon>Bacteria</taxon>
        <taxon>Pseudomonadati</taxon>
        <taxon>Bacteroidota</taxon>
        <taxon>Cytophagia</taxon>
        <taxon>Cytophagales</taxon>
        <taxon>Cyclobacteriaceae</taxon>
        <taxon>Mariniradius</taxon>
    </lineage>
</organism>
<dbReference type="STRING" id="1239962.C943_00838"/>
<evidence type="ECO:0000259" key="1">
    <source>
        <dbReference type="Pfam" id="PF20033"/>
    </source>
</evidence>
<dbReference type="Proteomes" id="UP000010953">
    <property type="component" value="Unassembled WGS sequence"/>
</dbReference>
<dbReference type="EMBL" id="AMZY02000011">
    <property type="protein sequence ID" value="EMS32832.1"/>
    <property type="molecule type" value="Genomic_DNA"/>
</dbReference>
<keyword evidence="3" id="KW-1185">Reference proteome</keyword>
<sequence length="244" mass="28213">MKNLLFLLFSIMLISCETNEEESFKVNLNGIWYGEQTFLVQDSIMTNPFWDNYGFFHFSINNDTLILEDSDLESVGIIQYIDKNNILLIPFNRDNDTVKYERISISNPNKFESLNLDGGSVEGRLPFFNMHIDKNGLVTYEGELYSGLKGKHNFQLDTLTLNQLNQLFEMVDIRNYPEEELFPIPGSGEMNLTIRYPKGEIIEIENGLFEGEYYILQKVFNRFESLLIKKKAHNITLDTAGGSE</sequence>
<dbReference type="InParanoid" id="M7XWH6"/>
<reference evidence="2" key="1">
    <citation type="submission" date="2013-01" db="EMBL/GenBank/DDBJ databases">
        <title>Genome assembly of Mariniradius saccharolyticus AK6.</title>
        <authorList>
            <person name="Vaidya B."/>
            <person name="Khatri I."/>
            <person name="Tanuku N.R.S."/>
            <person name="Subramanian S."/>
            <person name="Pinnaka A."/>
        </authorList>
    </citation>
    <scope>NUCLEOTIDE SEQUENCE [LARGE SCALE GENOMIC DNA]</scope>
    <source>
        <strain evidence="2">AK6</strain>
    </source>
</reference>
<dbReference type="Pfam" id="PF20033">
    <property type="entry name" value="DUF6438"/>
    <property type="match status" value="1"/>
</dbReference>
<protein>
    <recommendedName>
        <fullName evidence="1">DUF6438 domain-containing protein</fullName>
    </recommendedName>
</protein>
<name>M7XWH6_9BACT</name>
<dbReference type="InterPro" id="IPR045497">
    <property type="entry name" value="DUF6438"/>
</dbReference>
<dbReference type="RefSeq" id="WP_008628095.1">
    <property type="nucleotide sequence ID" value="NZ_AMZY02000011.1"/>
</dbReference>
<dbReference type="AlphaFoldDB" id="M7XWH6"/>
<accession>M7XWH6</accession>